<accession>A0A1A2ER12</accession>
<dbReference type="AlphaFoldDB" id="A0A1A2ER12"/>
<dbReference type="OrthoDB" id="4157938at2"/>
<dbReference type="EMBL" id="LZIN01000016">
    <property type="protein sequence ID" value="OBG09367.1"/>
    <property type="molecule type" value="Genomic_DNA"/>
</dbReference>
<reference evidence="3" key="1">
    <citation type="submission" date="2016-06" db="EMBL/GenBank/DDBJ databases">
        <authorList>
            <person name="Sutton G."/>
            <person name="Brinkac L."/>
            <person name="Sanka R."/>
            <person name="Adams M."/>
            <person name="Lau E."/>
            <person name="Mehaffy C."/>
            <person name="Tameris M."/>
            <person name="Hatherill M."/>
            <person name="Hanekom W."/>
            <person name="Mahomed H."/>
            <person name="Mcshane H."/>
        </authorList>
    </citation>
    <scope>NUCLEOTIDE SEQUENCE [LARGE SCALE GENOMIC DNA]</scope>
    <source>
        <strain evidence="3">852014-51077_SCH5608930-a</strain>
    </source>
</reference>
<gene>
    <name evidence="2" type="ORF">A5771_01545</name>
</gene>
<comment type="caution">
    <text evidence="2">The sequence shown here is derived from an EMBL/GenBank/DDBJ whole genome shotgun (WGS) entry which is preliminary data.</text>
</comment>
<evidence type="ECO:0000313" key="3">
    <source>
        <dbReference type="Proteomes" id="UP000093985"/>
    </source>
</evidence>
<name>A0A1A2ER12_MYCSD</name>
<proteinExistence type="predicted"/>
<feature type="domain" description="AbiTii" evidence="1">
    <location>
        <begin position="6"/>
        <end position="195"/>
    </location>
</feature>
<dbReference type="Proteomes" id="UP000093985">
    <property type="component" value="Unassembled WGS sequence"/>
</dbReference>
<organism evidence="2 3">
    <name type="scientific">Mycolicibacter sinensis (strain JDM601)</name>
    <name type="common">Mycobacterium sinense</name>
    <dbReference type="NCBI Taxonomy" id="875328"/>
    <lineage>
        <taxon>Bacteria</taxon>
        <taxon>Bacillati</taxon>
        <taxon>Actinomycetota</taxon>
        <taxon>Actinomycetes</taxon>
        <taxon>Mycobacteriales</taxon>
        <taxon>Mycobacteriaceae</taxon>
        <taxon>Mycolicibacter</taxon>
    </lineage>
</organism>
<protein>
    <recommendedName>
        <fullName evidence="1">AbiTii domain-containing protein</fullName>
    </recommendedName>
</protein>
<sequence>MSDADILRDLREQVLDESESLVSLLRKCLALGAVTGSDDLRAWATNELKGYDDDAPLPTYRTITAPLFVDTVSGRFHSKNQQISRMQIPDELLGGVPEAIDFRQPIEEIIQTATGEKDYQSMGYGTFALVAAKWSAKLPMFQDITALYYKVARSAVAGIVSTVRTTLVEIVIDLAKDVPLDSLPSKAKVDSAVQVHINSNDNNSINVAGDNTGVIGQGAGSTQIQNNTVPTELTDVIIKMREALADINDPEQRADAEQAIDDFDEAVSESDPKPEKIKRRSRALERVTTAIVGGALSQLAKDGVGLALEHFHLLV</sequence>
<evidence type="ECO:0000313" key="2">
    <source>
        <dbReference type="EMBL" id="OBG09367.1"/>
    </source>
</evidence>
<dbReference type="InterPro" id="IPR041304">
    <property type="entry name" value="AbiTii"/>
</dbReference>
<evidence type="ECO:0000259" key="1">
    <source>
        <dbReference type="Pfam" id="PF18864"/>
    </source>
</evidence>
<dbReference type="RefSeq" id="WP_064853734.1">
    <property type="nucleotide sequence ID" value="NZ_LZIM01000020.1"/>
</dbReference>
<dbReference type="Pfam" id="PF18864">
    <property type="entry name" value="AbiTii"/>
    <property type="match status" value="1"/>
</dbReference>